<evidence type="ECO:0000256" key="10">
    <source>
        <dbReference type="ARBA" id="ARBA00023065"/>
    </source>
</evidence>
<feature type="transmembrane region" description="Helical" evidence="13">
    <location>
        <begin position="95"/>
        <end position="118"/>
    </location>
</feature>
<feature type="transmembrane region" description="Helical" evidence="13">
    <location>
        <begin position="318"/>
        <end position="342"/>
    </location>
</feature>
<evidence type="ECO:0000256" key="11">
    <source>
        <dbReference type="ARBA" id="ARBA00023136"/>
    </source>
</evidence>
<accession>A0A3E2TIZ7</accession>
<dbReference type="GO" id="GO:0042910">
    <property type="term" value="F:xenobiotic transmembrane transporter activity"/>
    <property type="evidence" value="ECO:0007669"/>
    <property type="project" value="InterPro"/>
</dbReference>
<feature type="transmembrane region" description="Helical" evidence="13">
    <location>
        <begin position="195"/>
        <end position="218"/>
    </location>
</feature>
<dbReference type="Proteomes" id="UP000260773">
    <property type="component" value="Unassembled WGS sequence"/>
</dbReference>
<dbReference type="PANTHER" id="PTHR43298">
    <property type="entry name" value="MULTIDRUG RESISTANCE PROTEIN NORM-RELATED"/>
    <property type="match status" value="1"/>
</dbReference>
<dbReference type="NCBIfam" id="TIGR00797">
    <property type="entry name" value="matE"/>
    <property type="match status" value="1"/>
</dbReference>
<comment type="caution">
    <text evidence="14">The sequence shown here is derived from an EMBL/GenBank/DDBJ whole genome shotgun (WGS) entry which is preliminary data.</text>
</comment>
<evidence type="ECO:0000256" key="6">
    <source>
        <dbReference type="ARBA" id="ARBA00022449"/>
    </source>
</evidence>
<dbReference type="GO" id="GO:0015297">
    <property type="term" value="F:antiporter activity"/>
    <property type="evidence" value="ECO:0007669"/>
    <property type="project" value="UniProtKB-KW"/>
</dbReference>
<feature type="transmembrane region" description="Helical" evidence="13">
    <location>
        <begin position="276"/>
        <end position="297"/>
    </location>
</feature>
<dbReference type="PIRSF" id="PIRSF006603">
    <property type="entry name" value="DinF"/>
    <property type="match status" value="1"/>
</dbReference>
<reference evidence="14 15" key="1">
    <citation type="submission" date="2018-08" db="EMBL/GenBank/DDBJ databases">
        <title>A genome reference for cultivated species of the human gut microbiota.</title>
        <authorList>
            <person name="Zou Y."/>
            <person name="Xue W."/>
            <person name="Luo G."/>
        </authorList>
    </citation>
    <scope>NUCLEOTIDE SEQUENCE [LARGE SCALE GENOMIC DNA]</scope>
    <source>
        <strain evidence="14 15">AF45-17</strain>
    </source>
</reference>
<evidence type="ECO:0000313" key="15">
    <source>
        <dbReference type="Proteomes" id="UP000260773"/>
    </source>
</evidence>
<keyword evidence="5" id="KW-0813">Transport</keyword>
<keyword evidence="8 13" id="KW-0812">Transmembrane</keyword>
<evidence type="ECO:0000313" key="14">
    <source>
        <dbReference type="EMBL" id="RGB76778.1"/>
    </source>
</evidence>
<dbReference type="GO" id="GO:0005886">
    <property type="term" value="C:plasma membrane"/>
    <property type="evidence" value="ECO:0007669"/>
    <property type="project" value="UniProtKB-SubCell"/>
</dbReference>
<evidence type="ECO:0000256" key="1">
    <source>
        <dbReference type="ARBA" id="ARBA00003408"/>
    </source>
</evidence>
<evidence type="ECO:0000256" key="4">
    <source>
        <dbReference type="ARBA" id="ARBA00020268"/>
    </source>
</evidence>
<feature type="transmembrane region" description="Helical" evidence="13">
    <location>
        <begin position="239"/>
        <end position="264"/>
    </location>
</feature>
<dbReference type="InterPro" id="IPR050222">
    <property type="entry name" value="MATE_MdtK"/>
</dbReference>
<comment type="subcellular location">
    <subcellularLocation>
        <location evidence="2">Cell membrane</location>
        <topology evidence="2">Multi-pass membrane protein</topology>
    </subcellularLocation>
</comment>
<sequence length="447" mass="49058">MTAADTSYMKEKPVLSLLLSMGIPMMLSMLINSLYNIVDSIFVARMSEDAMMAISLVYPVQNLLHSIAVGFGVGTNAVIAIFLGSRKGDAASSAASQGILLNLCHGLLFMVFGILFMRPFLNMFTSNETVIAYGMQYGIIVLCFSMIHTTELSFEKIFQSVGRMKTSMISLGSSCMINIILDPLLIFGIGPFPEMGIRGAALATGIGQTTGLCIYLLTSRIKPLNLQFKMQYFKPDKNICRRLYGIGIPATLNMALPSFLISALNILLGTFSDTQVLVLGIYYKLQSFLYLPANGMIQGMRPIMSYNYGARESSRVRSIYQTALYIIILILLAGTVLCLAVPDQLIHLFSDNTETIVAGRRALRIICIGFAVSAVSVVTEGALEAMGKGIHSLLISCMRYIVLILPLAFIFSHFFGVNGVWHAFWITEVITAVTSGLIFYRQYRAIA</sequence>
<dbReference type="EMBL" id="QVEP01000038">
    <property type="protein sequence ID" value="RGB76778.1"/>
    <property type="molecule type" value="Genomic_DNA"/>
</dbReference>
<protein>
    <recommendedName>
        <fullName evidence="4">Probable multidrug resistance protein NorM</fullName>
    </recommendedName>
    <alternativeName>
        <fullName evidence="12">Multidrug-efflux transporter</fullName>
    </alternativeName>
</protein>
<evidence type="ECO:0000256" key="5">
    <source>
        <dbReference type="ARBA" id="ARBA00022448"/>
    </source>
</evidence>
<keyword evidence="10" id="KW-0406">Ion transport</keyword>
<feature type="transmembrane region" description="Helical" evidence="13">
    <location>
        <begin position="130"/>
        <end position="147"/>
    </location>
</feature>
<name>A0A3E2TIZ7_9FIRM</name>
<gene>
    <name evidence="14" type="ORF">DW070_12945</name>
</gene>
<comment type="function">
    <text evidence="1">Multidrug efflux pump.</text>
</comment>
<evidence type="ECO:0000256" key="12">
    <source>
        <dbReference type="ARBA" id="ARBA00031636"/>
    </source>
</evidence>
<keyword evidence="11 13" id="KW-0472">Membrane</keyword>
<dbReference type="PANTHER" id="PTHR43298:SF2">
    <property type="entry name" value="FMN_FAD EXPORTER YEEO-RELATED"/>
    <property type="match status" value="1"/>
</dbReference>
<dbReference type="Pfam" id="PF01554">
    <property type="entry name" value="MatE"/>
    <property type="match status" value="2"/>
</dbReference>
<dbReference type="RefSeq" id="WP_015512737.1">
    <property type="nucleotide sequence ID" value="NZ_JAQDKA010000023.1"/>
</dbReference>
<feature type="transmembrane region" description="Helical" evidence="13">
    <location>
        <begin position="420"/>
        <end position="440"/>
    </location>
</feature>
<feature type="transmembrane region" description="Helical" evidence="13">
    <location>
        <begin position="63"/>
        <end position="83"/>
    </location>
</feature>
<dbReference type="GO" id="GO:0006811">
    <property type="term" value="P:monoatomic ion transport"/>
    <property type="evidence" value="ECO:0007669"/>
    <property type="project" value="UniProtKB-KW"/>
</dbReference>
<keyword evidence="9 13" id="KW-1133">Transmembrane helix</keyword>
<evidence type="ECO:0000256" key="2">
    <source>
        <dbReference type="ARBA" id="ARBA00004651"/>
    </source>
</evidence>
<keyword evidence="6" id="KW-0050">Antiport</keyword>
<comment type="similarity">
    <text evidence="3">Belongs to the multi antimicrobial extrusion (MATE) (TC 2.A.66.1) family.</text>
</comment>
<organism evidence="14 15">
    <name type="scientific">Coprococcus catus</name>
    <dbReference type="NCBI Taxonomy" id="116085"/>
    <lineage>
        <taxon>Bacteria</taxon>
        <taxon>Bacillati</taxon>
        <taxon>Bacillota</taxon>
        <taxon>Clostridia</taxon>
        <taxon>Lachnospirales</taxon>
        <taxon>Lachnospiraceae</taxon>
        <taxon>Coprococcus</taxon>
    </lineage>
</organism>
<evidence type="ECO:0000256" key="9">
    <source>
        <dbReference type="ARBA" id="ARBA00022989"/>
    </source>
</evidence>
<feature type="transmembrane region" description="Helical" evidence="13">
    <location>
        <begin position="390"/>
        <end position="414"/>
    </location>
</feature>
<feature type="transmembrane region" description="Helical" evidence="13">
    <location>
        <begin position="168"/>
        <end position="189"/>
    </location>
</feature>
<dbReference type="InterPro" id="IPR002528">
    <property type="entry name" value="MATE_fam"/>
</dbReference>
<evidence type="ECO:0000256" key="13">
    <source>
        <dbReference type="SAM" id="Phobius"/>
    </source>
</evidence>
<keyword evidence="7" id="KW-1003">Cell membrane</keyword>
<dbReference type="AlphaFoldDB" id="A0A3E2TIZ7"/>
<dbReference type="InterPro" id="IPR048279">
    <property type="entry name" value="MdtK-like"/>
</dbReference>
<feature type="transmembrane region" description="Helical" evidence="13">
    <location>
        <begin position="17"/>
        <end position="43"/>
    </location>
</feature>
<evidence type="ECO:0000256" key="8">
    <source>
        <dbReference type="ARBA" id="ARBA00022692"/>
    </source>
</evidence>
<feature type="transmembrane region" description="Helical" evidence="13">
    <location>
        <begin position="362"/>
        <end position="383"/>
    </location>
</feature>
<proteinExistence type="inferred from homology"/>
<evidence type="ECO:0000256" key="7">
    <source>
        <dbReference type="ARBA" id="ARBA00022475"/>
    </source>
</evidence>
<evidence type="ECO:0000256" key="3">
    <source>
        <dbReference type="ARBA" id="ARBA00010199"/>
    </source>
</evidence>